<evidence type="ECO:0000313" key="2">
    <source>
        <dbReference type="Proteomes" id="UP001458946"/>
    </source>
</evidence>
<proteinExistence type="predicted"/>
<accession>A0ABP9VAN8</accession>
<organism evidence="1 2">
    <name type="scientific">Deinococcus xinjiangensis</name>
    <dbReference type="NCBI Taxonomy" id="457454"/>
    <lineage>
        <taxon>Bacteria</taxon>
        <taxon>Thermotogati</taxon>
        <taxon>Deinococcota</taxon>
        <taxon>Deinococci</taxon>
        <taxon>Deinococcales</taxon>
        <taxon>Deinococcaceae</taxon>
        <taxon>Deinococcus</taxon>
    </lineage>
</organism>
<sequence length="63" mass="7099">MTEQEKLLKWLKKAELGEARVGVKTLEYSRDRVHQELSKTVGTLSHQGEPLRLPCAGEAELLP</sequence>
<protein>
    <submittedName>
        <fullName evidence="1">Uncharacterized protein</fullName>
    </submittedName>
</protein>
<dbReference type="Proteomes" id="UP001458946">
    <property type="component" value="Unassembled WGS sequence"/>
</dbReference>
<name>A0ABP9VAN8_9DEIO</name>
<reference evidence="1 2" key="1">
    <citation type="submission" date="2024-02" db="EMBL/GenBank/DDBJ databases">
        <title>Deinococcus xinjiangensis NBRC 107630.</title>
        <authorList>
            <person name="Ichikawa N."/>
            <person name="Katano-Makiyama Y."/>
            <person name="Hidaka K."/>
        </authorList>
    </citation>
    <scope>NUCLEOTIDE SEQUENCE [LARGE SCALE GENOMIC DNA]</scope>
    <source>
        <strain evidence="1 2">NBRC 107630</strain>
    </source>
</reference>
<dbReference type="EMBL" id="BAABRN010000006">
    <property type="protein sequence ID" value="GAA5501078.1"/>
    <property type="molecule type" value="Genomic_DNA"/>
</dbReference>
<gene>
    <name evidence="1" type="ORF">Dxin01_00809</name>
</gene>
<evidence type="ECO:0000313" key="1">
    <source>
        <dbReference type="EMBL" id="GAA5501078.1"/>
    </source>
</evidence>
<comment type="caution">
    <text evidence="1">The sequence shown here is derived from an EMBL/GenBank/DDBJ whole genome shotgun (WGS) entry which is preliminary data.</text>
</comment>
<keyword evidence="2" id="KW-1185">Reference proteome</keyword>
<dbReference type="RefSeq" id="WP_353541052.1">
    <property type="nucleotide sequence ID" value="NZ_BAABRN010000006.1"/>
</dbReference>